<keyword evidence="3" id="KW-0611">Plant defense</keyword>
<evidence type="ECO:0000259" key="5">
    <source>
        <dbReference type="Pfam" id="PF23598"/>
    </source>
</evidence>
<protein>
    <submittedName>
        <fullName evidence="6">Uncharacterized protein</fullName>
    </submittedName>
</protein>
<dbReference type="InterPro" id="IPR032675">
    <property type="entry name" value="LRR_dom_sf"/>
</dbReference>
<feature type="domain" description="Disease resistance R13L4/SHOC-2-like LRR" evidence="5">
    <location>
        <begin position="169"/>
        <end position="381"/>
    </location>
</feature>
<dbReference type="EMBL" id="CABITT030000006">
    <property type="protein sequence ID" value="VVB07191.1"/>
    <property type="molecule type" value="Genomic_DNA"/>
</dbReference>
<dbReference type="Gene3D" id="3.80.10.10">
    <property type="entry name" value="Ribonuclease Inhibitor"/>
    <property type="match status" value="1"/>
</dbReference>
<dbReference type="InterPro" id="IPR055414">
    <property type="entry name" value="LRR_R13L4/SHOC2-like"/>
</dbReference>
<dbReference type="Pfam" id="PF23598">
    <property type="entry name" value="LRR_14"/>
    <property type="match status" value="1"/>
</dbReference>
<dbReference type="InterPro" id="IPR038005">
    <property type="entry name" value="RX-like_CC"/>
</dbReference>
<keyword evidence="1" id="KW-0677">Repeat</keyword>
<feature type="domain" description="Disease resistance N-terminal" evidence="4">
    <location>
        <begin position="9"/>
        <end position="98"/>
    </location>
</feature>
<dbReference type="GO" id="GO:0006952">
    <property type="term" value="P:defense response"/>
    <property type="evidence" value="ECO:0007669"/>
    <property type="project" value="UniProtKB-KW"/>
</dbReference>
<evidence type="ECO:0000313" key="6">
    <source>
        <dbReference type="EMBL" id="VVB07191.1"/>
    </source>
</evidence>
<dbReference type="Proteomes" id="UP000489600">
    <property type="component" value="Unassembled WGS sequence"/>
</dbReference>
<evidence type="ECO:0000259" key="4">
    <source>
        <dbReference type="Pfam" id="PF18052"/>
    </source>
</evidence>
<name>A0A565C0M3_9BRAS</name>
<keyword evidence="7" id="KW-1185">Reference proteome</keyword>
<dbReference type="PANTHER" id="PTHR15140:SF37">
    <property type="entry name" value="UBIQUITIN-LIKE DOMAIN-CONTAINING PROTEIN"/>
    <property type="match status" value="1"/>
</dbReference>
<proteinExistence type="predicted"/>
<dbReference type="SUPFAM" id="SSF52058">
    <property type="entry name" value="L domain-like"/>
    <property type="match status" value="1"/>
</dbReference>
<dbReference type="CDD" id="cd14798">
    <property type="entry name" value="RX-CC_like"/>
    <property type="match status" value="1"/>
</dbReference>
<dbReference type="Gene3D" id="1.20.5.4130">
    <property type="match status" value="1"/>
</dbReference>
<accession>A0A565C0M3</accession>
<evidence type="ECO:0000256" key="2">
    <source>
        <dbReference type="ARBA" id="ARBA00022741"/>
    </source>
</evidence>
<dbReference type="InterPro" id="IPR041118">
    <property type="entry name" value="Rx_N"/>
</dbReference>
<gene>
    <name evidence="6" type="ORF">ANE_LOCUS17635</name>
</gene>
<dbReference type="GO" id="GO:0000166">
    <property type="term" value="F:nucleotide binding"/>
    <property type="evidence" value="ECO:0007669"/>
    <property type="project" value="UniProtKB-KW"/>
</dbReference>
<dbReference type="Pfam" id="PF18052">
    <property type="entry name" value="Rx_N"/>
    <property type="match status" value="1"/>
</dbReference>
<evidence type="ECO:0000256" key="3">
    <source>
        <dbReference type="ARBA" id="ARBA00022821"/>
    </source>
</evidence>
<keyword evidence="2" id="KW-0547">Nucleotide-binding</keyword>
<dbReference type="AlphaFoldDB" id="A0A565C0M3"/>
<dbReference type="PANTHER" id="PTHR15140">
    <property type="entry name" value="TUBULIN-SPECIFIC CHAPERONE E"/>
    <property type="match status" value="1"/>
</dbReference>
<evidence type="ECO:0000256" key="1">
    <source>
        <dbReference type="ARBA" id="ARBA00022737"/>
    </source>
</evidence>
<organism evidence="6 7">
    <name type="scientific">Arabis nemorensis</name>
    <dbReference type="NCBI Taxonomy" id="586526"/>
    <lineage>
        <taxon>Eukaryota</taxon>
        <taxon>Viridiplantae</taxon>
        <taxon>Streptophyta</taxon>
        <taxon>Embryophyta</taxon>
        <taxon>Tracheophyta</taxon>
        <taxon>Spermatophyta</taxon>
        <taxon>Magnoliopsida</taxon>
        <taxon>eudicotyledons</taxon>
        <taxon>Gunneridae</taxon>
        <taxon>Pentapetalae</taxon>
        <taxon>rosids</taxon>
        <taxon>malvids</taxon>
        <taxon>Brassicales</taxon>
        <taxon>Brassicaceae</taxon>
        <taxon>Arabideae</taxon>
        <taxon>Arabis</taxon>
    </lineage>
</organism>
<evidence type="ECO:0000313" key="7">
    <source>
        <dbReference type="Proteomes" id="UP000489600"/>
    </source>
</evidence>
<comment type="caution">
    <text evidence="6">The sequence shown here is derived from an EMBL/GenBank/DDBJ whole genome shotgun (WGS) entry which is preliminary data.</text>
</comment>
<sequence length="416" mass="47868">MAAAVTEGVVSFGVQKLWELLSRESERLQGVDEQVAGLKRHTRTLQSLLNDAYAKKYESERVRNLLEDVKDIVDDAEDIIESFLLKEIKEKGIKKRVKRLSCFLVDRRRFATDIEGITERISEVIARMQNFGIIQKIDGGRSLSLQERQRVQREFRQTFPKSSEKGFLDSNTKLELGNLVNLETLWHFPTKQGNVTDLLGMTRLRTLSVFSDRNCTSETLQSSLRELRNLETFYLVDRNLATHGGAYQVDFVGDFIHLRDLTLFVHMPRFPDQSRFPPNLANISLSDCRIEEDPLPILEKLLHLKSAELSYHAFVGRRMVCSKGGFPQLCELILELDELEEWVVEEGSMPCLRTLTIDCCKKLKEVPDGLKYITSLKKLVITGMKGWKKKLVPGGESYYKVQHIPEVEFEYCDDDE</sequence>
<dbReference type="OrthoDB" id="646178at2759"/>
<reference evidence="6" key="1">
    <citation type="submission" date="2019-07" db="EMBL/GenBank/DDBJ databases">
        <authorList>
            <person name="Dittberner H."/>
        </authorList>
    </citation>
    <scope>NUCLEOTIDE SEQUENCE [LARGE SCALE GENOMIC DNA]</scope>
</reference>